<dbReference type="AlphaFoldDB" id="A0A8C5HLL4"/>
<dbReference type="CTD" id="102724536"/>
<gene>
    <name evidence="2" type="primary">prr33</name>
</gene>
<dbReference type="RefSeq" id="XP_028305158.1">
    <property type="nucleotide sequence ID" value="XM_028449357.1"/>
</dbReference>
<dbReference type="Pfam" id="PF15485">
    <property type="entry name" value="DUF4643"/>
    <property type="match status" value="1"/>
</dbReference>
<name>A0A8C5HLL4_GOUWI</name>
<protein>
    <submittedName>
        <fullName evidence="2">Neurofilament heavy polypeptide-like</fullName>
    </submittedName>
</protein>
<keyword evidence="3" id="KW-1185">Reference proteome</keyword>
<evidence type="ECO:0000313" key="2">
    <source>
        <dbReference type="Ensembl" id="ENSGWIP00000047402.1"/>
    </source>
</evidence>
<feature type="compositionally biased region" description="Polar residues" evidence="1">
    <location>
        <begin position="682"/>
        <end position="692"/>
    </location>
</feature>
<proteinExistence type="predicted"/>
<dbReference type="GeneID" id="114464795"/>
<feature type="compositionally biased region" description="Polar residues" evidence="1">
    <location>
        <begin position="738"/>
        <end position="749"/>
    </location>
</feature>
<reference evidence="2" key="3">
    <citation type="submission" date="2025-09" db="UniProtKB">
        <authorList>
            <consortium name="Ensembl"/>
        </authorList>
    </citation>
    <scope>IDENTIFICATION</scope>
</reference>
<sequence>MAIAYGTISAASLLSMQYPPPLLPKPGKDNVRLQKLLKRTAKKKTSAQASQTPAPFRSCLSPVNEASPDLEHSDTSTPPKTPETPINFYNTPQAQRFTVRPLYQHVASPYPQRAAYGRLGTMSPQTVADPLNSSSLQVSPISPFAGSAQMSGDVTSLGQVDQLVVSAVSRPAFSITESALRAVESTKSQLSSSYDTPFCPTLAAAAGSSQFKFINSGPPSYPTAAVIQPLTVLMPLAKSRSPRPTFKATETSKSPKPMFDVPQIRMYTASTSYYETSRTPPVYDSSGLTAIGGTISQTKTQTEMIIDVTPTTPEPQRKTPTLVSTTPALDTKRATPTSEIKGPTPTLEIKRATPTSEIRVKTPTYDFEKSRITAGRPRTPGFQAARATTPVFEISKPNPLLFAVTSVTVEPKKTSKSKTTELPDTLLNGDIHTEMTFATKQDEESVIKTKSESDSAPGLVPSVPVGSLTSSSTEKTSQVSAYQRPKTPTFEAARLMSTSPAYKRPKTPTFGTPRQGVSPVASQRPKTPTQGSQKSSYRGLTPAEYAAYGGIKTYSPAFGIASSTITTQEGDKPKEDVMVDSKTPSRDLSVKEEATKEVSTVKEALTAINKAEQNVEQLVSIPSIVVSQASESPVTMTTQETRRITNQFDAKQEVTAPSKALKAHAEDKTEMAELQKVETADNKTNMKTSESSKISDPDPLKAVKKLFSKNKAQTTEQVVLTEKKSYDSKQRDQEKPPSITQAEPQSLKTRSVAPELPINTQAAKPDAESKEKAHLVSAVIPESGKRESLETLPVAEPVLKVLQKPKGLKNKPSGWSRLKKHMVVEQEEPKFPEAGSEKEVAGQERSEVKKEDKMLKDEPRGHDENPPNDAPKATKMWEAVLFQMFSSKENIMHQIELSKNEKDTEKKKEKTEEVKEIPSFAYRLPVLLFSPKFDAKRLKEAASRPVTKISTVFEMGLIGRKGKEEEPKDFNRKARGFAAS</sequence>
<dbReference type="Proteomes" id="UP000694680">
    <property type="component" value="Chromosome 6"/>
</dbReference>
<feature type="compositionally biased region" description="Basic and acidic residues" evidence="1">
    <location>
        <begin position="765"/>
        <end position="774"/>
    </location>
</feature>
<feature type="region of interest" description="Disordered" evidence="1">
    <location>
        <begin position="569"/>
        <end position="594"/>
    </location>
</feature>
<feature type="region of interest" description="Disordered" evidence="1">
    <location>
        <begin position="439"/>
        <end position="537"/>
    </location>
</feature>
<reference evidence="2" key="1">
    <citation type="submission" date="2020-06" db="EMBL/GenBank/DDBJ databases">
        <authorList>
            <consortium name="Wellcome Sanger Institute Data Sharing"/>
        </authorList>
    </citation>
    <scope>NUCLEOTIDE SEQUENCE [LARGE SCALE GENOMIC DNA]</scope>
</reference>
<dbReference type="OrthoDB" id="329227at2759"/>
<feature type="compositionally biased region" description="Basic and acidic residues" evidence="1">
    <location>
        <begin position="721"/>
        <end position="735"/>
    </location>
</feature>
<dbReference type="PANTHER" id="PTHR38004:SF1">
    <property type="entry name" value="PROLINE-RICH PROTEIN 33"/>
    <property type="match status" value="1"/>
</dbReference>
<feature type="compositionally biased region" description="Basic and acidic residues" evidence="1">
    <location>
        <begin position="961"/>
        <end position="972"/>
    </location>
</feature>
<feature type="region of interest" description="Disordered" evidence="1">
    <location>
        <begin position="961"/>
        <end position="980"/>
    </location>
</feature>
<feature type="region of interest" description="Disordered" evidence="1">
    <location>
        <begin position="652"/>
        <end position="774"/>
    </location>
</feature>
<reference evidence="2" key="2">
    <citation type="submission" date="2025-08" db="UniProtKB">
        <authorList>
            <consortium name="Ensembl"/>
        </authorList>
    </citation>
    <scope>IDENTIFICATION</scope>
</reference>
<evidence type="ECO:0000313" key="3">
    <source>
        <dbReference type="Proteomes" id="UP000694680"/>
    </source>
</evidence>
<dbReference type="Ensembl" id="ENSGWIT00000051289.1">
    <property type="protein sequence ID" value="ENSGWIP00000047402.1"/>
    <property type="gene ID" value="ENSGWIG00000023322.1"/>
</dbReference>
<organism evidence="2 3">
    <name type="scientific">Gouania willdenowi</name>
    <name type="common">Blunt-snouted clingfish</name>
    <name type="synonym">Lepadogaster willdenowi</name>
    <dbReference type="NCBI Taxonomy" id="441366"/>
    <lineage>
        <taxon>Eukaryota</taxon>
        <taxon>Metazoa</taxon>
        <taxon>Chordata</taxon>
        <taxon>Craniata</taxon>
        <taxon>Vertebrata</taxon>
        <taxon>Euteleostomi</taxon>
        <taxon>Actinopterygii</taxon>
        <taxon>Neopterygii</taxon>
        <taxon>Teleostei</taxon>
        <taxon>Neoteleostei</taxon>
        <taxon>Acanthomorphata</taxon>
        <taxon>Ovalentaria</taxon>
        <taxon>Blenniimorphae</taxon>
        <taxon>Blenniiformes</taxon>
        <taxon>Gobiesocoidei</taxon>
        <taxon>Gobiesocidae</taxon>
        <taxon>Gobiesocinae</taxon>
        <taxon>Gouania</taxon>
    </lineage>
</organism>
<feature type="compositionally biased region" description="Basic and acidic residues" evidence="1">
    <location>
        <begin position="663"/>
        <end position="681"/>
    </location>
</feature>
<feature type="region of interest" description="Disordered" evidence="1">
    <location>
        <begin position="38"/>
        <end position="87"/>
    </location>
</feature>
<feature type="region of interest" description="Disordered" evidence="1">
    <location>
        <begin position="826"/>
        <end position="872"/>
    </location>
</feature>
<feature type="compositionally biased region" description="Basic and acidic residues" evidence="1">
    <location>
        <begin position="826"/>
        <end position="865"/>
    </location>
</feature>
<dbReference type="PANTHER" id="PTHR38004">
    <property type="entry name" value="PROLINE-RICH PROTEIN 33"/>
    <property type="match status" value="1"/>
</dbReference>
<evidence type="ECO:0000256" key="1">
    <source>
        <dbReference type="SAM" id="MobiDB-lite"/>
    </source>
</evidence>
<accession>A0A8C5HLL4</accession>
<feature type="compositionally biased region" description="Polar residues" evidence="1">
    <location>
        <begin position="520"/>
        <end position="537"/>
    </location>
</feature>
<feature type="compositionally biased region" description="Basic and acidic residues" evidence="1">
    <location>
        <begin position="440"/>
        <end position="453"/>
    </location>
</feature>
<feature type="compositionally biased region" description="Polar residues" evidence="1">
    <location>
        <begin position="467"/>
        <end position="481"/>
    </location>
</feature>
<dbReference type="InterPro" id="IPR028004">
    <property type="entry name" value="DUF4643"/>
</dbReference>